<dbReference type="EMBL" id="GBXM01054629">
    <property type="protein sequence ID" value="JAH53948.1"/>
    <property type="molecule type" value="Transcribed_RNA"/>
</dbReference>
<organism evidence="1">
    <name type="scientific">Anguilla anguilla</name>
    <name type="common">European freshwater eel</name>
    <name type="synonym">Muraena anguilla</name>
    <dbReference type="NCBI Taxonomy" id="7936"/>
    <lineage>
        <taxon>Eukaryota</taxon>
        <taxon>Metazoa</taxon>
        <taxon>Chordata</taxon>
        <taxon>Craniata</taxon>
        <taxon>Vertebrata</taxon>
        <taxon>Euteleostomi</taxon>
        <taxon>Actinopterygii</taxon>
        <taxon>Neopterygii</taxon>
        <taxon>Teleostei</taxon>
        <taxon>Anguilliformes</taxon>
        <taxon>Anguillidae</taxon>
        <taxon>Anguilla</taxon>
    </lineage>
</organism>
<accession>A0A0E9TMI9</accession>
<evidence type="ECO:0000313" key="1">
    <source>
        <dbReference type="EMBL" id="JAH53948.1"/>
    </source>
</evidence>
<reference evidence="1" key="1">
    <citation type="submission" date="2014-11" db="EMBL/GenBank/DDBJ databases">
        <authorList>
            <person name="Amaro Gonzalez C."/>
        </authorList>
    </citation>
    <scope>NUCLEOTIDE SEQUENCE</scope>
</reference>
<dbReference type="AlphaFoldDB" id="A0A0E9TMI9"/>
<protein>
    <submittedName>
        <fullName evidence="1">Uncharacterized protein</fullName>
    </submittedName>
</protein>
<name>A0A0E9TMI9_ANGAN</name>
<sequence length="35" mass="4026">MNRVSGCLLKLFKMHSSTKREASCKSTECYTCLLR</sequence>
<proteinExistence type="predicted"/>
<reference evidence="1" key="2">
    <citation type="journal article" date="2015" name="Fish Shellfish Immunol.">
        <title>Early steps in the European eel (Anguilla anguilla)-Vibrio vulnificus interaction in the gills: Role of the RtxA13 toxin.</title>
        <authorList>
            <person name="Callol A."/>
            <person name="Pajuelo D."/>
            <person name="Ebbesson L."/>
            <person name="Teles M."/>
            <person name="MacKenzie S."/>
            <person name="Amaro C."/>
        </authorList>
    </citation>
    <scope>NUCLEOTIDE SEQUENCE</scope>
</reference>